<reference evidence="3" key="1">
    <citation type="submission" date="2020-01" db="EMBL/GenBank/DDBJ databases">
        <authorList>
            <consortium name="DOE Joint Genome Institute"/>
            <person name="Haridas S."/>
            <person name="Albert R."/>
            <person name="Binder M."/>
            <person name="Bloem J."/>
            <person name="Labutti K."/>
            <person name="Salamov A."/>
            <person name="Andreopoulos B."/>
            <person name="Baker S.E."/>
            <person name="Barry K."/>
            <person name="Bills G."/>
            <person name="Bluhm B.H."/>
            <person name="Cannon C."/>
            <person name="Castanera R."/>
            <person name="Culley D.E."/>
            <person name="Daum C."/>
            <person name="Ezra D."/>
            <person name="Gonzalez J.B."/>
            <person name="Henrissat B."/>
            <person name="Kuo A."/>
            <person name="Liang C."/>
            <person name="Lipzen A."/>
            <person name="Lutzoni F."/>
            <person name="Magnuson J."/>
            <person name="Mondo S."/>
            <person name="Nolan M."/>
            <person name="Ohm R."/>
            <person name="Pangilinan J."/>
            <person name="Park H.-J."/>
            <person name="Ramirez L."/>
            <person name="Alfaro M."/>
            <person name="Sun H."/>
            <person name="Tritt A."/>
            <person name="Yoshinaga Y."/>
            <person name="Zwiers L.-H."/>
            <person name="Turgeon B.G."/>
            <person name="Goodwin S.B."/>
            <person name="Spatafora J.W."/>
            <person name="Crous P.W."/>
            <person name="Grigoriev I.V."/>
        </authorList>
    </citation>
    <scope>NUCLEOTIDE SEQUENCE</scope>
    <source>
        <strain evidence="3">P77</strain>
    </source>
</reference>
<dbReference type="PANTHER" id="PTHR10655:SF63">
    <property type="entry name" value="PHOSPHOLIPASE_CARBOXYLESTERASE_THIOESTERASE DOMAIN-CONTAINING PROTEIN"/>
    <property type="match status" value="1"/>
</dbReference>
<dbReference type="GO" id="GO:0005737">
    <property type="term" value="C:cytoplasm"/>
    <property type="evidence" value="ECO:0007669"/>
    <property type="project" value="TreeGrafter"/>
</dbReference>
<dbReference type="AlphaFoldDB" id="A0A6A5JXZ5"/>
<keyword evidence="4" id="KW-1185">Reference proteome</keyword>
<dbReference type="OrthoDB" id="2418081at2759"/>
<gene>
    <name evidence="3" type="ORF">BDW02DRAFT_592372</name>
</gene>
<accession>A0A6A5JXZ5</accession>
<dbReference type="InterPro" id="IPR003140">
    <property type="entry name" value="PLipase/COase/thioEstase"/>
</dbReference>
<dbReference type="InterPro" id="IPR029058">
    <property type="entry name" value="AB_hydrolase_fold"/>
</dbReference>
<dbReference type="Pfam" id="PF02230">
    <property type="entry name" value="Abhydrolase_2"/>
    <property type="match status" value="1"/>
</dbReference>
<feature type="domain" description="Phospholipase/carboxylesterase/thioesterase" evidence="2">
    <location>
        <begin position="21"/>
        <end position="179"/>
    </location>
</feature>
<comment type="similarity">
    <text evidence="1">Belongs to the AB hydrolase superfamily. AB hydrolase 2 family.</text>
</comment>
<proteinExistence type="inferred from homology"/>
<sequence>MASAEIATNPETKYRPFGPVHIVEPKSAHTHTAVMLHGRGSTGQEFAEEFLECTLSDGLSLSEKLPGCRWVFPSSQELWSTMFQEDMPAWFEAHSLTDIVARQDLQVRGIRDSVDHVTVIVSEEIRLLDGDPQKLLLGGISQGGAVALWTLLCQQDSAMRPGAVVVASTWLPFATNIEKLFAGQSGPDKSQETEFDGFVEQMIAIKTFPGTTGVVEVSHRLPPVFIGHSVDDAYVDVELGRQAARILAQAGLPSEWKEYAGAEEEGHWFKIPDEMDDIHGFLGRIGWIG</sequence>
<dbReference type="SUPFAM" id="SSF53474">
    <property type="entry name" value="alpha/beta-Hydrolases"/>
    <property type="match status" value="1"/>
</dbReference>
<evidence type="ECO:0000313" key="4">
    <source>
        <dbReference type="Proteomes" id="UP000800040"/>
    </source>
</evidence>
<evidence type="ECO:0000259" key="2">
    <source>
        <dbReference type="Pfam" id="PF02230"/>
    </source>
</evidence>
<dbReference type="Proteomes" id="UP000800040">
    <property type="component" value="Unassembled WGS sequence"/>
</dbReference>
<evidence type="ECO:0000256" key="1">
    <source>
        <dbReference type="ARBA" id="ARBA00006499"/>
    </source>
</evidence>
<name>A0A6A5JXZ5_9PLEO</name>
<protein>
    <submittedName>
        <fullName evidence="3">Phospholipase/carboxylesterase</fullName>
    </submittedName>
</protein>
<dbReference type="GO" id="GO:0052689">
    <property type="term" value="F:carboxylic ester hydrolase activity"/>
    <property type="evidence" value="ECO:0007669"/>
    <property type="project" value="TreeGrafter"/>
</dbReference>
<evidence type="ECO:0000313" key="3">
    <source>
        <dbReference type="EMBL" id="KAF1829775.1"/>
    </source>
</evidence>
<dbReference type="PANTHER" id="PTHR10655">
    <property type="entry name" value="LYSOPHOSPHOLIPASE-RELATED"/>
    <property type="match status" value="1"/>
</dbReference>
<dbReference type="GO" id="GO:0008474">
    <property type="term" value="F:palmitoyl-(protein) hydrolase activity"/>
    <property type="evidence" value="ECO:0007669"/>
    <property type="project" value="TreeGrafter"/>
</dbReference>
<dbReference type="Gene3D" id="3.40.50.1820">
    <property type="entry name" value="alpha/beta hydrolase"/>
    <property type="match status" value="1"/>
</dbReference>
<dbReference type="EMBL" id="ML975425">
    <property type="protein sequence ID" value="KAF1829775.1"/>
    <property type="molecule type" value="Genomic_DNA"/>
</dbReference>
<organism evidence="3 4">
    <name type="scientific">Decorospora gaudefroyi</name>
    <dbReference type="NCBI Taxonomy" id="184978"/>
    <lineage>
        <taxon>Eukaryota</taxon>
        <taxon>Fungi</taxon>
        <taxon>Dikarya</taxon>
        <taxon>Ascomycota</taxon>
        <taxon>Pezizomycotina</taxon>
        <taxon>Dothideomycetes</taxon>
        <taxon>Pleosporomycetidae</taxon>
        <taxon>Pleosporales</taxon>
        <taxon>Pleosporineae</taxon>
        <taxon>Pleosporaceae</taxon>
        <taxon>Decorospora</taxon>
    </lineage>
</organism>
<dbReference type="InterPro" id="IPR050565">
    <property type="entry name" value="LYPA1-2/EST-like"/>
</dbReference>